<feature type="compositionally biased region" description="Basic and acidic residues" evidence="7">
    <location>
        <begin position="108"/>
        <end position="123"/>
    </location>
</feature>
<name>A0A2P6QGN4_ROSCH</name>
<dbReference type="GO" id="GO:0042393">
    <property type="term" value="F:histone binding"/>
    <property type="evidence" value="ECO:0007669"/>
    <property type="project" value="TreeGrafter"/>
</dbReference>
<evidence type="ECO:0000313" key="11">
    <source>
        <dbReference type="Proteomes" id="UP000238479"/>
    </source>
</evidence>
<dbReference type="PROSITE" id="PS51186">
    <property type="entry name" value="GNAT"/>
    <property type="match status" value="1"/>
</dbReference>
<dbReference type="SMART" id="SM00249">
    <property type="entry name" value="PHD"/>
    <property type="match status" value="2"/>
</dbReference>
<evidence type="ECO:0000256" key="6">
    <source>
        <dbReference type="PROSITE-ProRule" id="PRU00146"/>
    </source>
</evidence>
<evidence type="ECO:0000256" key="7">
    <source>
        <dbReference type="SAM" id="MobiDB-lite"/>
    </source>
</evidence>
<dbReference type="GO" id="GO:0045944">
    <property type="term" value="P:positive regulation of transcription by RNA polymerase II"/>
    <property type="evidence" value="ECO:0007669"/>
    <property type="project" value="TreeGrafter"/>
</dbReference>
<evidence type="ECO:0000313" key="10">
    <source>
        <dbReference type="EMBL" id="PRQ33337.1"/>
    </source>
</evidence>
<dbReference type="OMA" id="NIRCFCP"/>
<dbReference type="Pfam" id="PF00628">
    <property type="entry name" value="PHD"/>
    <property type="match status" value="1"/>
</dbReference>
<evidence type="ECO:0000259" key="9">
    <source>
        <dbReference type="PROSITE" id="PS51186"/>
    </source>
</evidence>
<gene>
    <name evidence="10" type="ORF">RchiOBHm_Chr5g0056471</name>
</gene>
<comment type="subcellular location">
    <subcellularLocation>
        <location evidence="1">Nucleus</location>
    </subcellularLocation>
</comment>
<dbReference type="STRING" id="74649.A0A2P6QGN4"/>
<accession>A0A2P6QGN4</accession>
<keyword evidence="10" id="KW-0808">Transferase</keyword>
<dbReference type="PROSITE" id="PS50016">
    <property type="entry name" value="ZF_PHD_2"/>
    <property type="match status" value="1"/>
</dbReference>
<dbReference type="GO" id="GO:0003682">
    <property type="term" value="F:chromatin binding"/>
    <property type="evidence" value="ECO:0007669"/>
    <property type="project" value="TreeGrafter"/>
</dbReference>
<evidence type="ECO:0000259" key="8">
    <source>
        <dbReference type="PROSITE" id="PS50016"/>
    </source>
</evidence>
<evidence type="ECO:0000256" key="4">
    <source>
        <dbReference type="ARBA" id="ARBA00022833"/>
    </source>
</evidence>
<feature type="region of interest" description="Disordered" evidence="7">
    <location>
        <begin position="226"/>
        <end position="247"/>
    </location>
</feature>
<dbReference type="GO" id="GO:0005634">
    <property type="term" value="C:nucleus"/>
    <property type="evidence" value="ECO:0007669"/>
    <property type="project" value="UniProtKB-SubCell"/>
</dbReference>
<dbReference type="PANTHER" id="PTHR47025">
    <property type="entry name" value="AUTOIMMUNE REGULATOR"/>
    <property type="match status" value="1"/>
</dbReference>
<dbReference type="InterPro" id="IPR013083">
    <property type="entry name" value="Znf_RING/FYVE/PHD"/>
</dbReference>
<dbReference type="InterPro" id="IPR032308">
    <property type="entry name" value="TDBD"/>
</dbReference>
<dbReference type="SUPFAM" id="SSF55729">
    <property type="entry name" value="Acyl-CoA N-acyltransferases (Nat)"/>
    <property type="match status" value="1"/>
</dbReference>
<dbReference type="Gene3D" id="3.40.630.30">
    <property type="match status" value="1"/>
</dbReference>
<dbReference type="Gene3D" id="3.30.40.10">
    <property type="entry name" value="Zinc/RING finger domain, C3HC4 (zinc finger)"/>
    <property type="match status" value="2"/>
</dbReference>
<dbReference type="InterPro" id="IPR000182">
    <property type="entry name" value="GNAT_dom"/>
</dbReference>
<keyword evidence="11" id="KW-1185">Reference proteome</keyword>
<evidence type="ECO:0000256" key="5">
    <source>
        <dbReference type="ARBA" id="ARBA00023242"/>
    </source>
</evidence>
<reference evidence="10 11" key="1">
    <citation type="journal article" date="2018" name="Nat. Genet.">
        <title>The Rosa genome provides new insights in the design of modern roses.</title>
        <authorList>
            <person name="Bendahmane M."/>
        </authorList>
    </citation>
    <scope>NUCLEOTIDE SEQUENCE [LARGE SCALE GENOMIC DNA]</scope>
    <source>
        <strain evidence="11">cv. Old Blush</strain>
    </source>
</reference>
<sequence length="1112" mass="122494">MANGTDSDEFVVRSRVRPGLKRELTFALAQAEVSCSLGRTRARKAQNELPVNVNPKRLKKEAKSEPQKDDEEEKPASGGENVKVVEDLVEAISEEDAKSDVVDLMSDDEPRSHVAESKVVTEDELKNGVVDMAMDNEQNVGSVGNEDDAKQEQLKMEEPEKPDLIGNGEKVEPEKPNSIENGEKVEGEVIEKPLRRYTRSASRRKSQVAEPKLTEKVCEDEIKNGAVDMTGCGGDSVNEDEPKQEEQPLVKLEILNLIEKGDTVECEVSETPQRRYTRSALKLKSQVAESILKVSEDEMKNGVVDMAIDDEPNTGSVGDSVAEDEPRQEELKKSESEQPLVKLEILDLIEKGDKVECEANEKPQRRFTRSTLNTENEALDFNSVSQKSTPAEVETKMRMTVKKFRLLELLETGILEGQRVTYLKGSKGRKTAEKGLTGVITGSGIMCHCERCNGTDGVSPAIFELHAESANKRPPEYIHLENGKTLRDVLTACNSSLETLEEAVRLAVGCSSIKTCTICLNCKGSICKDDTRSAMLLCCSCLDLKETQAKLSVAAKPSEVANDCSELPKPVSVANCPDTVPECPDIVLECPNAISRCHDTVSKCLGTISNCPDSSPKCPDTVLKSRSSASKSRGRVTRKDTGMHKLVFEDNFLPDGTEVVYVSGGQRRAVGYKKGSGIMCSCCNTEVSPSQFEAHAGCSSRRKPYHNIFISNGVSLHELALKLSKKRRLSTEDSDDLCFICRKGGKVICCDSCPRVFHAGCLSLPTVPNGTWYCKHCQTMFDRDIDAERNVNAVAAGRVAGVDPIKQITNRCIRIVTACDEKFGGCALCRGHEFKNEGFGPGTVILCDQCEREFHVGCLKEKGIVDLKEVPKEKWFCHPDCLRVHSALQKLVVHGQQKLPESLLNVVRKKKNEKGPAKGGLDIKWRVLSGKMSNDDESLQLLSKALAIFHDQFAPIVDKESGLDFIREMLYGGAIKTQDFAGMYCAIVTLNESVVSAAMFRIYGTDVAELPLVATSADCQGQGYFQTLFSCIERLLAFLNVKILLLPAADKAASIWTKKFGFQNLNQSEIHEYRKRYPILIFHGTSVLQKSVPKRRVPGSQESKAKAKVESS</sequence>
<feature type="compositionally biased region" description="Basic and acidic residues" evidence="7">
    <location>
        <begin position="147"/>
        <end position="187"/>
    </location>
</feature>
<dbReference type="CDD" id="cd15539">
    <property type="entry name" value="PHD1_AIRE"/>
    <property type="match status" value="1"/>
</dbReference>
<dbReference type="OrthoDB" id="1903104at2759"/>
<dbReference type="GO" id="GO:0008270">
    <property type="term" value="F:zinc ion binding"/>
    <property type="evidence" value="ECO:0007669"/>
    <property type="project" value="UniProtKB-KW"/>
</dbReference>
<dbReference type="Pfam" id="PF16135">
    <property type="entry name" value="TDBD"/>
    <property type="match status" value="2"/>
</dbReference>
<proteinExistence type="predicted"/>
<dbReference type="GO" id="GO:0000977">
    <property type="term" value="F:RNA polymerase II transcription regulatory region sequence-specific DNA binding"/>
    <property type="evidence" value="ECO:0007669"/>
    <property type="project" value="TreeGrafter"/>
</dbReference>
<dbReference type="InterPro" id="IPR056511">
    <property type="entry name" value="IDM1_C"/>
</dbReference>
<feature type="region of interest" description="Disordered" evidence="7">
    <location>
        <begin position="307"/>
        <end position="336"/>
    </location>
</feature>
<comment type="caution">
    <text evidence="10">The sequence shown here is derived from an EMBL/GenBank/DDBJ whole genome shotgun (WGS) entry which is preliminary data.</text>
</comment>
<dbReference type="InterPro" id="IPR019787">
    <property type="entry name" value="Znf_PHD-finger"/>
</dbReference>
<keyword evidence="5" id="KW-0539">Nucleus</keyword>
<dbReference type="EC" id="2.3.1.48" evidence="10"/>
<feature type="region of interest" description="Disordered" evidence="7">
    <location>
        <begin position="38"/>
        <end position="123"/>
    </location>
</feature>
<feature type="compositionally biased region" description="Basic and acidic residues" evidence="7">
    <location>
        <begin position="324"/>
        <end position="336"/>
    </location>
</feature>
<dbReference type="EMBL" id="PDCK01000043">
    <property type="protein sequence ID" value="PRQ33337.1"/>
    <property type="molecule type" value="Genomic_DNA"/>
</dbReference>
<dbReference type="Proteomes" id="UP000238479">
    <property type="component" value="Chromosome 5"/>
</dbReference>
<dbReference type="InterPro" id="IPR016181">
    <property type="entry name" value="Acyl_CoA_acyltransferase"/>
</dbReference>
<feature type="domain" description="N-acetyltransferase" evidence="9">
    <location>
        <begin position="932"/>
        <end position="1080"/>
    </location>
</feature>
<evidence type="ECO:0000256" key="2">
    <source>
        <dbReference type="ARBA" id="ARBA00022723"/>
    </source>
</evidence>
<organism evidence="10 11">
    <name type="scientific">Rosa chinensis</name>
    <name type="common">China rose</name>
    <dbReference type="NCBI Taxonomy" id="74649"/>
    <lineage>
        <taxon>Eukaryota</taxon>
        <taxon>Viridiplantae</taxon>
        <taxon>Streptophyta</taxon>
        <taxon>Embryophyta</taxon>
        <taxon>Tracheophyta</taxon>
        <taxon>Spermatophyta</taxon>
        <taxon>Magnoliopsida</taxon>
        <taxon>eudicotyledons</taxon>
        <taxon>Gunneridae</taxon>
        <taxon>Pentapetalae</taxon>
        <taxon>rosids</taxon>
        <taxon>fabids</taxon>
        <taxon>Rosales</taxon>
        <taxon>Rosaceae</taxon>
        <taxon>Rosoideae</taxon>
        <taxon>Rosoideae incertae sedis</taxon>
        <taxon>Rosa</taxon>
    </lineage>
</organism>
<protein>
    <submittedName>
        <fullName evidence="10">Putative histone acetyltransferase chromatin regulator PHD family</fullName>
        <ecNumber evidence="10">2.3.1.48</ecNumber>
    </submittedName>
</protein>
<feature type="compositionally biased region" description="Basic and acidic residues" evidence="7">
    <location>
        <begin position="1103"/>
        <end position="1112"/>
    </location>
</feature>
<feature type="region of interest" description="Disordered" evidence="7">
    <location>
        <begin position="136"/>
        <end position="187"/>
    </location>
</feature>
<dbReference type="GO" id="GO:0061733">
    <property type="term" value="F:protein-lysine-acetyltransferase activity"/>
    <property type="evidence" value="ECO:0007669"/>
    <property type="project" value="UniProtKB-EC"/>
</dbReference>
<dbReference type="PROSITE" id="PS01359">
    <property type="entry name" value="ZF_PHD_1"/>
    <property type="match status" value="1"/>
</dbReference>
<feature type="region of interest" description="Disordered" evidence="7">
    <location>
        <begin position="1093"/>
        <end position="1112"/>
    </location>
</feature>
<dbReference type="Pfam" id="PF23209">
    <property type="entry name" value="IDM1_C"/>
    <property type="match status" value="1"/>
</dbReference>
<dbReference type="AlphaFoldDB" id="A0A2P6QGN4"/>
<keyword evidence="3 6" id="KW-0863">Zinc-finger</keyword>
<evidence type="ECO:0000256" key="3">
    <source>
        <dbReference type="ARBA" id="ARBA00022771"/>
    </source>
</evidence>
<dbReference type="SUPFAM" id="SSF57903">
    <property type="entry name" value="FYVE/PHD zinc finger"/>
    <property type="match status" value="2"/>
</dbReference>
<keyword evidence="4" id="KW-0862">Zinc</keyword>
<evidence type="ECO:0000256" key="1">
    <source>
        <dbReference type="ARBA" id="ARBA00004123"/>
    </source>
</evidence>
<keyword evidence="10" id="KW-0012">Acyltransferase</keyword>
<dbReference type="InterPro" id="IPR001965">
    <property type="entry name" value="Znf_PHD"/>
</dbReference>
<dbReference type="InterPro" id="IPR019786">
    <property type="entry name" value="Zinc_finger_PHD-type_CS"/>
</dbReference>
<keyword evidence="2" id="KW-0479">Metal-binding</keyword>
<dbReference type="Gramene" id="PRQ33337">
    <property type="protein sequence ID" value="PRQ33337"/>
    <property type="gene ID" value="RchiOBHm_Chr5g0056471"/>
</dbReference>
<dbReference type="InterPro" id="IPR011011">
    <property type="entry name" value="Znf_FYVE_PHD"/>
</dbReference>
<dbReference type="PANTHER" id="PTHR47025:SF2">
    <property type="entry name" value="AUTOIMMUNE REGULATOR"/>
    <property type="match status" value="1"/>
</dbReference>
<feature type="domain" description="PHD-type" evidence="8">
    <location>
        <begin position="735"/>
        <end position="780"/>
    </location>
</feature>